<keyword evidence="2" id="KW-0472">Membrane</keyword>
<dbReference type="CTD" id="23786"/>
<keyword evidence="2" id="KW-1133">Transmembrane helix</keyword>
<evidence type="ECO:0000313" key="4">
    <source>
        <dbReference type="Proteomes" id="UP000264800"/>
    </source>
</evidence>
<dbReference type="GO" id="GO:0016020">
    <property type="term" value="C:membrane"/>
    <property type="evidence" value="ECO:0007669"/>
    <property type="project" value="TreeGrafter"/>
</dbReference>
<dbReference type="OMA" id="MHEALQT"/>
<dbReference type="GO" id="GO:0006915">
    <property type="term" value="P:apoptotic process"/>
    <property type="evidence" value="ECO:0007669"/>
    <property type="project" value="InterPro"/>
</dbReference>
<feature type="region of interest" description="Disordered" evidence="1">
    <location>
        <begin position="273"/>
        <end position="307"/>
    </location>
</feature>
<reference evidence="3" key="2">
    <citation type="submission" date="2025-09" db="UniProtKB">
        <authorList>
            <consortium name="Ensembl"/>
        </authorList>
    </citation>
    <scope>IDENTIFICATION</scope>
</reference>
<protein>
    <submittedName>
        <fullName evidence="3">BCL2 like 13</fullName>
    </submittedName>
</protein>
<dbReference type="GeneTree" id="ENSGT00390000015552"/>
<accession>A0A3Q3BH01</accession>
<dbReference type="GeneID" id="108237437"/>
<dbReference type="Proteomes" id="UP000264800">
    <property type="component" value="Unplaced"/>
</dbReference>
<dbReference type="InterPro" id="IPR036834">
    <property type="entry name" value="Bcl-2-like_sf"/>
</dbReference>
<dbReference type="KEGG" id="kmr:108237437"/>
<dbReference type="InterPro" id="IPR042398">
    <property type="entry name" value="BCL2L13"/>
</dbReference>
<feature type="compositionally biased region" description="Low complexity" evidence="1">
    <location>
        <begin position="378"/>
        <end position="391"/>
    </location>
</feature>
<dbReference type="GO" id="GO:0042981">
    <property type="term" value="P:regulation of apoptotic process"/>
    <property type="evidence" value="ECO:0007669"/>
    <property type="project" value="InterPro"/>
</dbReference>
<dbReference type="PANTHER" id="PTHR15758">
    <property type="entry name" value="BCL-2-LIKE PROTEIN 13"/>
    <property type="match status" value="1"/>
</dbReference>
<feature type="region of interest" description="Disordered" evidence="1">
    <location>
        <begin position="347"/>
        <end position="523"/>
    </location>
</feature>
<dbReference type="PANTHER" id="PTHR15758:SF2">
    <property type="entry name" value="BCL-2-LIKE PROTEIN 13"/>
    <property type="match status" value="1"/>
</dbReference>
<proteinExistence type="predicted"/>
<dbReference type="SUPFAM" id="SSF56854">
    <property type="entry name" value="Bcl-2 inhibitors of programmed cell death"/>
    <property type="match status" value="1"/>
</dbReference>
<keyword evidence="2" id="KW-0812">Transmembrane</keyword>
<sequence>MATLDPTSSPSGITAVPAAFHYETKYILLNYLGMLSVGRSQMPSTDQGDAQNKKERDRRLKEEIKKELRQLEVDISASVPGTGFDINLSPVFRPANPENSVEDCLATIGDKVAQDLDTHLPAAVQTLLTGPLDYQRFRSTILDLSAHTQEGWNKVAVPLVLLQALQSQGQPLTTLLQLGLCCLEEDKAADIVQLGGWGNVLGLVPEDKCSLTIAEDSNDICVIPEEQHPEQPSPPSLLLCTGDNGSDQSSWQTESLPVSLAGHESWAQVSAMDPEDVKSLDSNEGVALADERSENNSSNSDIVHVEREDTELLEEGAEAGVTEESMISVLGTESELAELRAEFGDQTPAAPASAGADSTPPASLISLEEPVVIETPASLSEEPSLVSSEPELLPPVPDLAASPPAEPKPPTPLPVPAEEPEPEPESAAAPAPVPSGVEIPAPAKETITAPAEPEATSEPATDAPQKTEPVTVPHQPEPEAAAEPDAETSTAEEAPVAPVEAPVAFSEAQTGKTSVETPGKEDPVELEPAAKIQALLYGGAALVLLAAVSIGIIFLRRR</sequence>
<dbReference type="RefSeq" id="XP_017274343.1">
    <property type="nucleotide sequence ID" value="XM_017418854.3"/>
</dbReference>
<dbReference type="AlphaFoldDB" id="A0A3Q3BH01"/>
<dbReference type="STRING" id="37003.ENSKMAP00000029363"/>
<feature type="compositionally biased region" description="Low complexity" evidence="1">
    <location>
        <begin position="425"/>
        <end position="464"/>
    </location>
</feature>
<organism evidence="3 4">
    <name type="scientific">Kryptolebias marmoratus</name>
    <name type="common">Mangrove killifish</name>
    <name type="synonym">Rivulus marmoratus</name>
    <dbReference type="NCBI Taxonomy" id="37003"/>
    <lineage>
        <taxon>Eukaryota</taxon>
        <taxon>Metazoa</taxon>
        <taxon>Chordata</taxon>
        <taxon>Craniata</taxon>
        <taxon>Vertebrata</taxon>
        <taxon>Euteleostomi</taxon>
        <taxon>Actinopterygii</taxon>
        <taxon>Neopterygii</taxon>
        <taxon>Teleostei</taxon>
        <taxon>Neoteleostei</taxon>
        <taxon>Acanthomorphata</taxon>
        <taxon>Ovalentaria</taxon>
        <taxon>Atherinomorphae</taxon>
        <taxon>Cyprinodontiformes</taxon>
        <taxon>Rivulidae</taxon>
        <taxon>Kryptolebias</taxon>
    </lineage>
</organism>
<evidence type="ECO:0000313" key="3">
    <source>
        <dbReference type="Ensembl" id="ENSKMAP00000029363.1"/>
    </source>
</evidence>
<dbReference type="Ensembl" id="ENSKMAT00000029729.1">
    <property type="protein sequence ID" value="ENSKMAP00000029363.1"/>
    <property type="gene ID" value="ENSKMAG00000021750.1"/>
</dbReference>
<evidence type="ECO:0000256" key="1">
    <source>
        <dbReference type="SAM" id="MobiDB-lite"/>
    </source>
</evidence>
<dbReference type="GO" id="GO:0005739">
    <property type="term" value="C:mitochondrion"/>
    <property type="evidence" value="ECO:0007669"/>
    <property type="project" value="TreeGrafter"/>
</dbReference>
<evidence type="ECO:0000256" key="2">
    <source>
        <dbReference type="SAM" id="Phobius"/>
    </source>
</evidence>
<reference evidence="3" key="1">
    <citation type="submission" date="2025-08" db="UniProtKB">
        <authorList>
            <consortium name="Ensembl"/>
        </authorList>
    </citation>
    <scope>IDENTIFICATION</scope>
</reference>
<feature type="compositionally biased region" description="Pro residues" evidence="1">
    <location>
        <begin position="404"/>
        <end position="417"/>
    </location>
</feature>
<dbReference type="OrthoDB" id="8959856at2759"/>
<feature type="transmembrane region" description="Helical" evidence="2">
    <location>
        <begin position="534"/>
        <end position="555"/>
    </location>
</feature>
<feature type="compositionally biased region" description="Polar residues" evidence="1">
    <location>
        <begin position="507"/>
        <end position="516"/>
    </location>
</feature>
<keyword evidence="4" id="KW-1185">Reference proteome</keyword>
<name>A0A3Q3BH01_KRYMA</name>
<feature type="compositionally biased region" description="Low complexity" evidence="1">
    <location>
        <begin position="487"/>
        <end position="504"/>
    </location>
</feature>
<dbReference type="RefSeq" id="XP_037834087.1">
    <property type="nucleotide sequence ID" value="XM_037978159.1"/>
</dbReference>